<sequence>MLQGRIPVEREIFPGAIFCLTKQRFPSVQHWGIATMIKQILSKLPRKSSKSDTLASAGSDSNNNTNLGSSIQCSNGLNVVRRMSSAVFPSMVAAGAEAVEPHLSFKDVPNTEKQKLFVSKLNLCCVVYHFNDPDKDQAEKDSKRQALIELVDFVASGSAKFSEAAIAATCKMCAINLFRDFPPKYRSNSTGGETEDEEPMFDPAWSHLQIVYDLLLRFVSYSSLDVKVAKKYVDHSFILRLLELFDSEDPRERDCLKTILHRIYGKFMVHRPFVRKAVSNIIYRFVFETERHNGIAELLEIFGSVISGFALPLKEEHKMFLSRALIPLHKPKSVGIYHQQLTYCVVQFIEKEPKLASVVIKGLLKYWPVTNSQKELMFLSELEEILEMTGVVEFQKIMVPLFRRIGCCLNSSHFQVAERAHFLWNNEHVLNHITQNRQVILPLVFPALERNTRNHWNQAVLNLTLNVRKMFCEMDEELVLACQGKLEEEDSKSSMAAEKRRLTWERLETAASFQPVGGGNISFLVNPATCSVTC</sequence>
<dbReference type="SUPFAM" id="SSF48371">
    <property type="entry name" value="ARM repeat"/>
    <property type="match status" value="1"/>
</dbReference>
<dbReference type="InterPro" id="IPR016024">
    <property type="entry name" value="ARM-type_fold"/>
</dbReference>
<dbReference type="InterPro" id="IPR002554">
    <property type="entry name" value="PP2A_B56"/>
</dbReference>
<comment type="similarity">
    <text evidence="1">Belongs to the phosphatase 2A regulatory subunit.</text>
</comment>
<dbReference type="EMBL" id="CP126658">
    <property type="protein sequence ID" value="WJZ98033.1"/>
    <property type="molecule type" value="Genomic_DNA"/>
</dbReference>
<keyword evidence="3" id="KW-1185">Reference proteome</keyword>
<organism evidence="2 3">
    <name type="scientific">Vitis vinifera</name>
    <name type="common">Grape</name>
    <dbReference type="NCBI Taxonomy" id="29760"/>
    <lineage>
        <taxon>Eukaryota</taxon>
        <taxon>Viridiplantae</taxon>
        <taxon>Streptophyta</taxon>
        <taxon>Embryophyta</taxon>
        <taxon>Tracheophyta</taxon>
        <taxon>Spermatophyta</taxon>
        <taxon>Magnoliopsida</taxon>
        <taxon>eudicotyledons</taxon>
        <taxon>Gunneridae</taxon>
        <taxon>Pentapetalae</taxon>
        <taxon>rosids</taxon>
        <taxon>Vitales</taxon>
        <taxon>Vitaceae</taxon>
        <taxon>Viteae</taxon>
        <taxon>Vitis</taxon>
    </lineage>
</organism>
<dbReference type="InterPro" id="IPR011989">
    <property type="entry name" value="ARM-like"/>
</dbReference>
<comment type="function">
    <text evidence="1">The B regulatory subunit might modulate substrate selectivity and catalytic activity, and also might direct the localization of the catalytic enzyme to a particular subcellular compartment.</text>
</comment>
<proteinExistence type="inferred from homology"/>
<gene>
    <name evidence="2" type="ORF">VitviT2T_016590</name>
</gene>
<accession>A0ABY9CTL0</accession>
<evidence type="ECO:0000313" key="3">
    <source>
        <dbReference type="Proteomes" id="UP001227230"/>
    </source>
</evidence>
<dbReference type="Pfam" id="PF01603">
    <property type="entry name" value="B56"/>
    <property type="match status" value="1"/>
</dbReference>
<reference evidence="2 3" key="1">
    <citation type="journal article" date="2023" name="Hortic Res">
        <title>The complete reference genome for grapevine (Vitis vinifera L.) genetics and breeding.</title>
        <authorList>
            <person name="Shi X."/>
            <person name="Cao S."/>
            <person name="Wang X."/>
            <person name="Huang S."/>
            <person name="Wang Y."/>
            <person name="Liu Z."/>
            <person name="Liu W."/>
            <person name="Leng X."/>
            <person name="Peng Y."/>
            <person name="Wang N."/>
            <person name="Wang Y."/>
            <person name="Ma Z."/>
            <person name="Xu X."/>
            <person name="Zhang F."/>
            <person name="Xue H."/>
            <person name="Zhong H."/>
            <person name="Wang Y."/>
            <person name="Zhang K."/>
            <person name="Velt A."/>
            <person name="Avia K."/>
            <person name="Holtgrawe D."/>
            <person name="Grimplet J."/>
            <person name="Matus J.T."/>
            <person name="Ware D."/>
            <person name="Wu X."/>
            <person name="Wang H."/>
            <person name="Liu C."/>
            <person name="Fang Y."/>
            <person name="Rustenholz C."/>
            <person name="Cheng Z."/>
            <person name="Xiao H."/>
            <person name="Zhou Y."/>
        </authorList>
    </citation>
    <scope>NUCLEOTIDE SEQUENCE [LARGE SCALE GENOMIC DNA]</scope>
    <source>
        <strain evidence="3">cv. Pinot noir / PN40024</strain>
        <tissue evidence="2">Leaf</tissue>
    </source>
</reference>
<evidence type="ECO:0000256" key="1">
    <source>
        <dbReference type="PIRNR" id="PIRNR028043"/>
    </source>
</evidence>
<dbReference type="PIRSF" id="PIRSF028043">
    <property type="entry name" value="PP2A_B56"/>
    <property type="match status" value="1"/>
</dbReference>
<name>A0ABY9CTL0_VITVI</name>
<evidence type="ECO:0000313" key="2">
    <source>
        <dbReference type="EMBL" id="WJZ98033.1"/>
    </source>
</evidence>
<dbReference type="Proteomes" id="UP001227230">
    <property type="component" value="Chromosome 11"/>
</dbReference>
<protein>
    <recommendedName>
        <fullName evidence="1">Serine/threonine protein phosphatase 2A regulatory subunit</fullName>
    </recommendedName>
</protein>
<dbReference type="PANTHER" id="PTHR10257">
    <property type="entry name" value="SERINE/THREONINE PROTEIN PHOSPHATASE 2A PP2A REGULATORY SUBUNIT B"/>
    <property type="match status" value="1"/>
</dbReference>
<dbReference type="PANTHER" id="PTHR10257:SF31">
    <property type="entry name" value="SERINE_THREONINE PROTEIN PHOSPHATASE 2A 57 KDA REGULATORY SUBUNIT B' KAPPA ISOFORM"/>
    <property type="match status" value="1"/>
</dbReference>
<dbReference type="Gene3D" id="1.25.10.10">
    <property type="entry name" value="Leucine-rich Repeat Variant"/>
    <property type="match status" value="1"/>
</dbReference>